<evidence type="ECO:0000256" key="3">
    <source>
        <dbReference type="ARBA" id="ARBA00022729"/>
    </source>
</evidence>
<protein>
    <submittedName>
        <fullName evidence="8">SusD family protein</fullName>
    </submittedName>
</protein>
<gene>
    <name evidence="8" type="ORF">SAMN05421823_104446</name>
</gene>
<comment type="similarity">
    <text evidence="2">Belongs to the SusD family.</text>
</comment>
<evidence type="ECO:0000256" key="2">
    <source>
        <dbReference type="ARBA" id="ARBA00006275"/>
    </source>
</evidence>
<proteinExistence type="inferred from homology"/>
<dbReference type="RefSeq" id="WP_245706048.1">
    <property type="nucleotide sequence ID" value="NZ_FNFO01000004.1"/>
</dbReference>
<organism evidence="8 9">
    <name type="scientific">Catalinimonas alkaloidigena</name>
    <dbReference type="NCBI Taxonomy" id="1075417"/>
    <lineage>
        <taxon>Bacteria</taxon>
        <taxon>Pseudomonadati</taxon>
        <taxon>Bacteroidota</taxon>
        <taxon>Cytophagia</taxon>
        <taxon>Cytophagales</taxon>
        <taxon>Catalimonadaceae</taxon>
        <taxon>Catalinimonas</taxon>
    </lineage>
</organism>
<feature type="domain" description="RagB/SusD" evidence="6">
    <location>
        <begin position="329"/>
        <end position="406"/>
    </location>
</feature>
<evidence type="ECO:0000256" key="5">
    <source>
        <dbReference type="ARBA" id="ARBA00023237"/>
    </source>
</evidence>
<dbReference type="InterPro" id="IPR033985">
    <property type="entry name" value="SusD-like_N"/>
</dbReference>
<keyword evidence="5" id="KW-0998">Cell outer membrane</keyword>
<sequence length="441" mass="48078">MLAAALTTGCGDKLNIEPQQSIDEGEALSTSENVQAVLVGAYDALGDGDLYGGQLMKDTDLLADDGEVFWSGTYIQPREFYVKSIQTNNANVESTYLAAYVAINIANNVLSALDVVDEAERDRVEGEALFIRGLVYFDLARTYGKAWNDGDPTQNPAVPLVTAPTRTIDESSRVPRNTVAQVYDQAITDLTRAVELLPEENGFFATTYAASAVLARIYLQQQEYGKAAQAANRVIEEGDYALVGNYANAFNNTATSTSEDIFAIQVTTQDGVNSLHTFYANPDNGGRGDIDILPAHLALYEEGDERLSLFYVDDPSDPQTLVRTGKWKNQYGNVPLIRLAEMYLTRAEANLRAGSTVGATPQEDLTVVRERVGLSPTSATLEAILLERKLELAFEGHSLHDTKRTEQAVDDIPFDADRLVYPIPLREVDAAGLQQNPGYGG</sequence>
<dbReference type="AlphaFoldDB" id="A0A1G9HI76"/>
<dbReference type="EMBL" id="FNFO01000004">
    <property type="protein sequence ID" value="SDL12680.1"/>
    <property type="molecule type" value="Genomic_DNA"/>
</dbReference>
<dbReference type="Proteomes" id="UP000198510">
    <property type="component" value="Unassembled WGS sequence"/>
</dbReference>
<dbReference type="SUPFAM" id="SSF48452">
    <property type="entry name" value="TPR-like"/>
    <property type="match status" value="1"/>
</dbReference>
<dbReference type="InterPro" id="IPR011990">
    <property type="entry name" value="TPR-like_helical_dom_sf"/>
</dbReference>
<evidence type="ECO:0000313" key="8">
    <source>
        <dbReference type="EMBL" id="SDL12680.1"/>
    </source>
</evidence>
<dbReference type="CDD" id="cd08977">
    <property type="entry name" value="SusD"/>
    <property type="match status" value="1"/>
</dbReference>
<keyword evidence="9" id="KW-1185">Reference proteome</keyword>
<evidence type="ECO:0000256" key="1">
    <source>
        <dbReference type="ARBA" id="ARBA00004442"/>
    </source>
</evidence>
<dbReference type="GO" id="GO:0009279">
    <property type="term" value="C:cell outer membrane"/>
    <property type="evidence" value="ECO:0007669"/>
    <property type="project" value="UniProtKB-SubCell"/>
</dbReference>
<evidence type="ECO:0000256" key="4">
    <source>
        <dbReference type="ARBA" id="ARBA00023136"/>
    </source>
</evidence>
<keyword evidence="4" id="KW-0472">Membrane</keyword>
<evidence type="ECO:0000259" key="7">
    <source>
        <dbReference type="Pfam" id="PF14322"/>
    </source>
</evidence>
<comment type="subcellular location">
    <subcellularLocation>
        <location evidence="1">Cell outer membrane</location>
    </subcellularLocation>
</comment>
<dbReference type="InterPro" id="IPR012944">
    <property type="entry name" value="SusD_RagB_dom"/>
</dbReference>
<reference evidence="8 9" key="1">
    <citation type="submission" date="2016-10" db="EMBL/GenBank/DDBJ databases">
        <authorList>
            <person name="de Groot N.N."/>
        </authorList>
    </citation>
    <scope>NUCLEOTIDE SEQUENCE [LARGE SCALE GENOMIC DNA]</scope>
    <source>
        <strain evidence="8 9">DSM 25186</strain>
    </source>
</reference>
<dbReference type="STRING" id="1075417.SAMN05421823_104446"/>
<accession>A0A1G9HI76</accession>
<feature type="domain" description="SusD-like N-terminal" evidence="7">
    <location>
        <begin position="27"/>
        <end position="219"/>
    </location>
</feature>
<dbReference type="Pfam" id="PF14322">
    <property type="entry name" value="SusD-like_3"/>
    <property type="match status" value="1"/>
</dbReference>
<dbReference type="Gene3D" id="1.25.40.390">
    <property type="match status" value="1"/>
</dbReference>
<evidence type="ECO:0000313" key="9">
    <source>
        <dbReference type="Proteomes" id="UP000198510"/>
    </source>
</evidence>
<dbReference type="Pfam" id="PF07980">
    <property type="entry name" value="SusD_RagB"/>
    <property type="match status" value="1"/>
</dbReference>
<name>A0A1G9HI76_9BACT</name>
<keyword evidence="3" id="KW-0732">Signal</keyword>
<evidence type="ECO:0000259" key="6">
    <source>
        <dbReference type="Pfam" id="PF07980"/>
    </source>
</evidence>